<keyword evidence="2" id="KW-1185">Reference proteome</keyword>
<name>A0ACB0Z278_MELEN</name>
<accession>A0ACB0Z278</accession>
<gene>
    <name evidence="1" type="ORF">MENTE1834_LOCUS19541</name>
</gene>
<dbReference type="Proteomes" id="UP001497535">
    <property type="component" value="Unassembled WGS sequence"/>
</dbReference>
<evidence type="ECO:0000313" key="1">
    <source>
        <dbReference type="EMBL" id="CAK5072903.1"/>
    </source>
</evidence>
<reference evidence="1" key="1">
    <citation type="submission" date="2023-11" db="EMBL/GenBank/DDBJ databases">
        <authorList>
            <person name="Poullet M."/>
        </authorList>
    </citation>
    <scope>NUCLEOTIDE SEQUENCE</scope>
    <source>
        <strain evidence="1">E1834</strain>
    </source>
</reference>
<protein>
    <submittedName>
        <fullName evidence="1">Uncharacterized protein</fullName>
    </submittedName>
</protein>
<sequence>MECGPNEPTLFNFENNSTRQFIHSLVLFQKAYAPIHGRICVFLCLFGVITNLIHCVVLTRPQMRQSAVNSIMTAVALCDLGTMGSYLIYIWHFVLGGNLCSNTQTHIWMYYLLLHIFLSIVLHTATLWLAVLMAFLRRMTLHRNTLYSKWQRVALARRASLTVIFIILLLCIPSLAVHQVIKYPHANWHPSLLCPKIISGILSKNHSEPIFTIIIRNTAMANGCWLFKANLWLTGICFKVIPCLLLLILSASLLQRLKQAEKKRCQLLLKQLSDSPKNDGRNSVDNLKQRQNGGIKKMHADRTTGLLLAILCVFLLTELPQGLIAILNAIYTADVHRFIYLTLGDVLDLLSLINSSVNFVLYCLMSSRYRQTFCSLFLPIKICGRSTPTLRLQRVGSQQSHLSMRDWKERQQKQRRGSNFPKYLGEKIREDSNDENKHQTNLLTPNAGF</sequence>
<dbReference type="EMBL" id="CAVMJV010000023">
    <property type="protein sequence ID" value="CAK5072903.1"/>
    <property type="molecule type" value="Genomic_DNA"/>
</dbReference>
<comment type="caution">
    <text evidence="1">The sequence shown here is derived from an EMBL/GenBank/DDBJ whole genome shotgun (WGS) entry which is preliminary data.</text>
</comment>
<proteinExistence type="predicted"/>
<organism evidence="1 2">
    <name type="scientific">Meloidogyne enterolobii</name>
    <name type="common">Root-knot nematode worm</name>
    <name type="synonym">Meloidogyne mayaguensis</name>
    <dbReference type="NCBI Taxonomy" id="390850"/>
    <lineage>
        <taxon>Eukaryota</taxon>
        <taxon>Metazoa</taxon>
        <taxon>Ecdysozoa</taxon>
        <taxon>Nematoda</taxon>
        <taxon>Chromadorea</taxon>
        <taxon>Rhabditida</taxon>
        <taxon>Tylenchina</taxon>
        <taxon>Tylenchomorpha</taxon>
        <taxon>Tylenchoidea</taxon>
        <taxon>Meloidogynidae</taxon>
        <taxon>Meloidogyninae</taxon>
        <taxon>Meloidogyne</taxon>
    </lineage>
</organism>
<evidence type="ECO:0000313" key="2">
    <source>
        <dbReference type="Proteomes" id="UP001497535"/>
    </source>
</evidence>